<evidence type="ECO:0000313" key="2">
    <source>
        <dbReference type="Proteomes" id="UP000179221"/>
    </source>
</evidence>
<evidence type="ECO:0008006" key="3">
    <source>
        <dbReference type="Google" id="ProtNLM"/>
    </source>
</evidence>
<dbReference type="Pfam" id="PF06262">
    <property type="entry name" value="Zincin_1"/>
    <property type="match status" value="1"/>
</dbReference>
<accession>A0A1F7YFS7</accession>
<reference evidence="1 2" key="1">
    <citation type="journal article" date="2016" name="Nat. Commun.">
        <title>Thousands of microbial genomes shed light on interconnected biogeochemical processes in an aquifer system.</title>
        <authorList>
            <person name="Anantharaman K."/>
            <person name="Brown C.T."/>
            <person name="Hug L.A."/>
            <person name="Sharon I."/>
            <person name="Castelle C.J."/>
            <person name="Probst A.J."/>
            <person name="Thomas B.C."/>
            <person name="Singh A."/>
            <person name="Wilkins M.J."/>
            <person name="Karaoz U."/>
            <person name="Brodie E.L."/>
            <person name="Williams K.H."/>
            <person name="Hubbard S.S."/>
            <person name="Banfield J.F."/>
        </authorList>
    </citation>
    <scope>NUCLEOTIDE SEQUENCE [LARGE SCALE GENOMIC DNA]</scope>
</reference>
<dbReference type="InterPro" id="IPR038555">
    <property type="entry name" value="Zincin_1_sf"/>
</dbReference>
<dbReference type="Proteomes" id="UP000179221">
    <property type="component" value="Unassembled WGS sequence"/>
</dbReference>
<comment type="caution">
    <text evidence="1">The sequence shown here is derived from an EMBL/GenBank/DDBJ whole genome shotgun (WGS) entry which is preliminary data.</text>
</comment>
<gene>
    <name evidence="1" type="ORF">A2628_02460</name>
</gene>
<proteinExistence type="predicted"/>
<dbReference type="AlphaFoldDB" id="A0A1F7YFS7"/>
<sequence length="132" mass="14972">MDDSQFRKLINRAISELPKEFLEKMENVDIVIEDWPNPHQIRELQQRGGGRVGLLLGLYQGIPRTKRGRYGIGPTLPDKISIFKRSILAISRSPEDVNRIVKDTVIHEIAHHFGLDDSAIHAAKSNKKVSKP</sequence>
<dbReference type="SUPFAM" id="SSF55486">
    <property type="entry name" value="Metalloproteases ('zincins'), catalytic domain"/>
    <property type="match status" value="1"/>
</dbReference>
<name>A0A1F7YFS7_9BACT</name>
<organism evidence="1 2">
    <name type="scientific">Candidatus Woesebacteria bacterium RIFCSPHIGHO2_01_FULL_40_22</name>
    <dbReference type="NCBI Taxonomy" id="1802499"/>
    <lineage>
        <taxon>Bacteria</taxon>
        <taxon>Candidatus Woeseibacteriota</taxon>
    </lineage>
</organism>
<protein>
    <recommendedName>
        <fullName evidence="3">Metallopeptidase family protein</fullName>
    </recommendedName>
</protein>
<evidence type="ECO:0000313" key="1">
    <source>
        <dbReference type="EMBL" id="OGM26177.1"/>
    </source>
</evidence>
<dbReference type="CDD" id="cd12952">
    <property type="entry name" value="MMP_ACEL2062"/>
    <property type="match status" value="1"/>
</dbReference>
<dbReference type="EMBL" id="MGGL01000015">
    <property type="protein sequence ID" value="OGM26177.1"/>
    <property type="molecule type" value="Genomic_DNA"/>
</dbReference>
<dbReference type="Gene3D" id="3.30.2010.20">
    <property type="match status" value="1"/>
</dbReference>
<dbReference type="InterPro" id="IPR010428">
    <property type="entry name" value="Zincin_1"/>
</dbReference>